<evidence type="ECO:0000256" key="1">
    <source>
        <dbReference type="ARBA" id="ARBA00005879"/>
    </source>
</evidence>
<evidence type="ECO:0000256" key="6">
    <source>
        <dbReference type="ARBA" id="ARBA00023244"/>
    </source>
</evidence>
<evidence type="ECO:0000256" key="2">
    <source>
        <dbReference type="ARBA" id="ARBA00012162"/>
    </source>
</evidence>
<keyword evidence="3 9" id="KW-0489">Methyltransferase</keyword>
<dbReference type="GO" id="GO:0019354">
    <property type="term" value="P:siroheme biosynthetic process"/>
    <property type="evidence" value="ECO:0007669"/>
    <property type="project" value="InterPro"/>
</dbReference>
<dbReference type="RefSeq" id="WP_012465964.1">
    <property type="nucleotide sequence ID" value="NC_010803.1"/>
</dbReference>
<keyword evidence="4 9" id="KW-0808">Transferase</keyword>
<dbReference type="InterPro" id="IPR050161">
    <property type="entry name" value="Siro_Cobalamin_biosynth"/>
</dbReference>
<dbReference type="FunFam" id="3.40.1010.10:FF:000001">
    <property type="entry name" value="Siroheme synthase"/>
    <property type="match status" value="1"/>
</dbReference>
<evidence type="ECO:0000256" key="3">
    <source>
        <dbReference type="ARBA" id="ARBA00022603"/>
    </source>
</evidence>
<dbReference type="OrthoDB" id="9815856at2"/>
<feature type="domain" description="Tetrapyrrole methylase" evidence="8">
    <location>
        <begin position="7"/>
        <end position="221"/>
    </location>
</feature>
<evidence type="ECO:0000256" key="5">
    <source>
        <dbReference type="ARBA" id="ARBA00022691"/>
    </source>
</evidence>
<keyword evidence="6" id="KW-0627">Porphyrin biosynthesis</keyword>
<dbReference type="NCBIfam" id="TIGR01469">
    <property type="entry name" value="cobA_cysG_Cterm"/>
    <property type="match status" value="1"/>
</dbReference>
<dbReference type="PANTHER" id="PTHR45790">
    <property type="entry name" value="SIROHEME SYNTHASE-RELATED"/>
    <property type="match status" value="1"/>
</dbReference>
<protein>
    <recommendedName>
        <fullName evidence="2">uroporphyrinogen-III C-methyltransferase</fullName>
        <ecNumber evidence="2">2.1.1.107</ecNumber>
    </recommendedName>
</protein>
<sequence length="273" mass="29271">MTLIKETVTIAGAGPGDPELLTVKAWKRLREADVVLHDALVPPLLLDLVNANAELVNVGKRCEDGQDQEIRQEHINSLMIQAARSGCRCVRLKAGDPFIFGRGVEEVRALVDEGIEVEVIPGITAGIAAADLLHIPLTERNSMHSVVFCTGHMAKYSEAQFRTVAAQLLEGSSMVLYMGLSCLETVAARLIAQGVSPEMPVCAASRVSQPRQQLLSGPLAAIGSMTRENQLAMPAVFIIGEHCLPVGHAVSPEVSARSNGTVYYPDSTEKPDL</sequence>
<comment type="pathway">
    <text evidence="7">Porphyrin-containing compound metabolism; siroheme biosynthesis; precorrin-2 from uroporphyrinogen III: step 1/1.</text>
</comment>
<dbReference type="InterPro" id="IPR035996">
    <property type="entry name" value="4pyrrol_Methylase_sf"/>
</dbReference>
<evidence type="ECO:0000256" key="7">
    <source>
        <dbReference type="ARBA" id="ARBA00025705"/>
    </source>
</evidence>
<dbReference type="eggNOG" id="COG0007">
    <property type="taxonomic scope" value="Bacteria"/>
</dbReference>
<dbReference type="GO" id="GO:0004851">
    <property type="term" value="F:uroporphyrin-III C-methyltransferase activity"/>
    <property type="evidence" value="ECO:0007669"/>
    <property type="project" value="UniProtKB-EC"/>
</dbReference>
<evidence type="ECO:0000313" key="9">
    <source>
        <dbReference type="EMBL" id="ACD90085.1"/>
    </source>
</evidence>
<dbReference type="Pfam" id="PF00590">
    <property type="entry name" value="TP_methylase"/>
    <property type="match status" value="1"/>
</dbReference>
<dbReference type="NCBIfam" id="NF004790">
    <property type="entry name" value="PRK06136.1"/>
    <property type="match status" value="1"/>
</dbReference>
<dbReference type="InterPro" id="IPR014777">
    <property type="entry name" value="4pyrrole_Mease_sub1"/>
</dbReference>
<keyword evidence="5" id="KW-0949">S-adenosyl-L-methionine</keyword>
<gene>
    <name evidence="9" type="ordered locus">Clim_1009</name>
</gene>
<dbReference type="SUPFAM" id="SSF53790">
    <property type="entry name" value="Tetrapyrrole methylase"/>
    <property type="match status" value="1"/>
</dbReference>
<dbReference type="InterPro" id="IPR006366">
    <property type="entry name" value="CobA/CysG_C"/>
</dbReference>
<dbReference type="GO" id="GO:0032259">
    <property type="term" value="P:methylation"/>
    <property type="evidence" value="ECO:0007669"/>
    <property type="project" value="UniProtKB-KW"/>
</dbReference>
<reference evidence="9 10" key="1">
    <citation type="submission" date="2008-05" db="EMBL/GenBank/DDBJ databases">
        <title>Complete sequence of Chlorobium limicola DSM 245.</title>
        <authorList>
            <consortium name="US DOE Joint Genome Institute"/>
            <person name="Lucas S."/>
            <person name="Copeland A."/>
            <person name="Lapidus A."/>
            <person name="Glavina del Rio T."/>
            <person name="Dalin E."/>
            <person name="Tice H."/>
            <person name="Bruce D."/>
            <person name="Goodwin L."/>
            <person name="Pitluck S."/>
            <person name="Schmutz J."/>
            <person name="Larimer F."/>
            <person name="Land M."/>
            <person name="Hauser L."/>
            <person name="Kyrpides N."/>
            <person name="Ovchinnikova G."/>
            <person name="Zhao F."/>
            <person name="Li T."/>
            <person name="Liu Z."/>
            <person name="Overmann J."/>
            <person name="Bryant D.A."/>
            <person name="Richardson P."/>
        </authorList>
    </citation>
    <scope>NUCLEOTIDE SEQUENCE [LARGE SCALE GENOMIC DNA]</scope>
    <source>
        <strain evidence="10">DSM 245 / NBRC 103803 / 6330</strain>
    </source>
</reference>
<dbReference type="KEGG" id="cli:Clim_1009"/>
<dbReference type="Gene3D" id="3.40.1010.10">
    <property type="entry name" value="Cobalt-precorrin-4 Transmethylase, Domain 1"/>
    <property type="match status" value="1"/>
</dbReference>
<dbReference type="Gene3D" id="3.30.950.10">
    <property type="entry name" value="Methyltransferase, Cobalt-precorrin-4 Transmethylase, Domain 2"/>
    <property type="match status" value="1"/>
</dbReference>
<evidence type="ECO:0000259" key="8">
    <source>
        <dbReference type="Pfam" id="PF00590"/>
    </source>
</evidence>
<name>B3EC10_CHLL2</name>
<dbReference type="AlphaFoldDB" id="B3EC10"/>
<evidence type="ECO:0000256" key="4">
    <source>
        <dbReference type="ARBA" id="ARBA00022679"/>
    </source>
</evidence>
<comment type="similarity">
    <text evidence="1">Belongs to the precorrin methyltransferase family.</text>
</comment>
<dbReference type="CDD" id="cd11642">
    <property type="entry name" value="SUMT"/>
    <property type="match status" value="1"/>
</dbReference>
<dbReference type="InterPro" id="IPR014776">
    <property type="entry name" value="4pyrrole_Mease_sub2"/>
</dbReference>
<dbReference type="PANTHER" id="PTHR45790:SF3">
    <property type="entry name" value="S-ADENOSYL-L-METHIONINE-DEPENDENT UROPORPHYRINOGEN III METHYLTRANSFERASE, CHLOROPLASTIC"/>
    <property type="match status" value="1"/>
</dbReference>
<organism evidence="9 10">
    <name type="scientific">Chlorobium limicola (strain DSM 245 / NBRC 103803 / 6330)</name>
    <dbReference type="NCBI Taxonomy" id="290315"/>
    <lineage>
        <taxon>Bacteria</taxon>
        <taxon>Pseudomonadati</taxon>
        <taxon>Chlorobiota</taxon>
        <taxon>Chlorobiia</taxon>
        <taxon>Chlorobiales</taxon>
        <taxon>Chlorobiaceae</taxon>
        <taxon>Chlorobium/Pelodictyon group</taxon>
        <taxon>Chlorobium</taxon>
    </lineage>
</organism>
<dbReference type="STRING" id="290315.Clim_1009"/>
<dbReference type="EC" id="2.1.1.107" evidence="2"/>
<accession>B3EC10</accession>
<dbReference type="Proteomes" id="UP000008841">
    <property type="component" value="Chromosome"/>
</dbReference>
<evidence type="ECO:0000313" key="10">
    <source>
        <dbReference type="Proteomes" id="UP000008841"/>
    </source>
</evidence>
<dbReference type="InterPro" id="IPR000878">
    <property type="entry name" value="4pyrrol_Mease"/>
</dbReference>
<dbReference type="HOGENOM" id="CLU_011276_7_0_10"/>
<proteinExistence type="inferred from homology"/>
<dbReference type="EMBL" id="CP001097">
    <property type="protein sequence ID" value="ACD90085.1"/>
    <property type="molecule type" value="Genomic_DNA"/>
</dbReference>